<proteinExistence type="predicted"/>
<accession>A0ABV6IVB8</accession>
<keyword evidence="3" id="KW-1185">Reference proteome</keyword>
<feature type="region of interest" description="Disordered" evidence="1">
    <location>
        <begin position="178"/>
        <end position="226"/>
    </location>
</feature>
<dbReference type="EMBL" id="JBHLVZ010000052">
    <property type="protein sequence ID" value="MFC0387194.1"/>
    <property type="molecule type" value="Genomic_DNA"/>
</dbReference>
<protein>
    <submittedName>
        <fullName evidence="2">Uncharacterized protein</fullName>
    </submittedName>
</protein>
<sequence length="226" mass="25179">MRYLDLMTNEADAVPAARCPWDLHPALMEERITACARLLARGRTDALAMADTWAGDDAWSIGCRAYSFSRNRLRRTAEAGRYPWLGVLDETHHFVFLIDGVPVRFFRGDADEPSKRTLRQQESEAQQLALALGRGDEAEGLMFRLAVETGEEGEVTRVVFLALRGEEGRVVCFWPVPGIDDTPAAEPQPRGARERRNDAPAMQLPFPAASTGRRQRRSSGPTRAKA</sequence>
<evidence type="ECO:0000313" key="2">
    <source>
        <dbReference type="EMBL" id="MFC0387194.1"/>
    </source>
</evidence>
<dbReference type="Proteomes" id="UP001589789">
    <property type="component" value="Unassembled WGS sequence"/>
</dbReference>
<name>A0ABV6IVB8_9PROT</name>
<reference evidence="2 3" key="1">
    <citation type="submission" date="2024-09" db="EMBL/GenBank/DDBJ databases">
        <authorList>
            <person name="Sun Q."/>
            <person name="Mori K."/>
        </authorList>
    </citation>
    <scope>NUCLEOTIDE SEQUENCE [LARGE SCALE GENOMIC DNA]</scope>
    <source>
        <strain evidence="2 3">CCM 7468</strain>
    </source>
</reference>
<evidence type="ECO:0000313" key="3">
    <source>
        <dbReference type="Proteomes" id="UP001589789"/>
    </source>
</evidence>
<organism evidence="2 3">
    <name type="scientific">Muricoccus vinaceus</name>
    <dbReference type="NCBI Taxonomy" id="424704"/>
    <lineage>
        <taxon>Bacteria</taxon>
        <taxon>Pseudomonadati</taxon>
        <taxon>Pseudomonadota</taxon>
        <taxon>Alphaproteobacteria</taxon>
        <taxon>Acetobacterales</taxon>
        <taxon>Roseomonadaceae</taxon>
        <taxon>Muricoccus</taxon>
    </lineage>
</organism>
<evidence type="ECO:0000256" key="1">
    <source>
        <dbReference type="SAM" id="MobiDB-lite"/>
    </source>
</evidence>
<comment type="caution">
    <text evidence="2">The sequence shown here is derived from an EMBL/GenBank/DDBJ whole genome shotgun (WGS) entry which is preliminary data.</text>
</comment>
<dbReference type="RefSeq" id="WP_377052405.1">
    <property type="nucleotide sequence ID" value="NZ_JBHLVZ010000052.1"/>
</dbReference>
<gene>
    <name evidence="2" type="ORF">ACFFIC_16805</name>
</gene>